<dbReference type="SUPFAM" id="SSF54373">
    <property type="entry name" value="FAD-linked reductases, C-terminal domain"/>
    <property type="match status" value="1"/>
</dbReference>
<evidence type="ECO:0000256" key="2">
    <source>
        <dbReference type="ARBA" id="ARBA00005995"/>
    </source>
</evidence>
<evidence type="ECO:0000313" key="6">
    <source>
        <dbReference type="EMBL" id="CAA9490256.1"/>
    </source>
</evidence>
<evidence type="ECO:0000256" key="3">
    <source>
        <dbReference type="ARBA" id="ARBA00023002"/>
    </source>
</evidence>
<comment type="similarity">
    <text evidence="2">Belongs to the flavin monoamine oxidase family.</text>
</comment>
<dbReference type="AlphaFoldDB" id="A0A6J4S5Q9"/>
<evidence type="ECO:0000256" key="1">
    <source>
        <dbReference type="ARBA" id="ARBA00001974"/>
    </source>
</evidence>
<dbReference type="Gene3D" id="1.10.405.10">
    <property type="entry name" value="Guanine Nucleotide Dissociation Inhibitor, domain 1"/>
    <property type="match status" value="1"/>
</dbReference>
<feature type="binding site" evidence="4">
    <location>
        <begin position="72"/>
        <end position="73"/>
    </location>
    <ligand>
        <name>FAD</name>
        <dbReference type="ChEBI" id="CHEBI:57692"/>
    </ligand>
</feature>
<feature type="domain" description="Amine oxidase" evidence="5">
    <location>
        <begin position="52"/>
        <end position="478"/>
    </location>
</feature>
<proteinExistence type="inferred from homology"/>
<feature type="binding site" evidence="4">
    <location>
        <position position="373"/>
    </location>
    <ligand>
        <name>substrate</name>
    </ligand>
</feature>
<feature type="binding site" evidence="4">
    <location>
        <position position="455"/>
    </location>
    <ligand>
        <name>FAD</name>
        <dbReference type="ChEBI" id="CHEBI:57692"/>
    </ligand>
</feature>
<dbReference type="PROSITE" id="PS51318">
    <property type="entry name" value="TAT"/>
    <property type="match status" value="1"/>
</dbReference>
<reference evidence="6" key="1">
    <citation type="submission" date="2020-02" db="EMBL/GenBank/DDBJ databases">
        <authorList>
            <person name="Meier V. D."/>
        </authorList>
    </citation>
    <scope>NUCLEOTIDE SEQUENCE</scope>
    <source>
        <strain evidence="6">AVDCRST_MAG45</strain>
    </source>
</reference>
<feature type="binding site" evidence="4">
    <location>
        <position position="267"/>
    </location>
    <ligand>
        <name>FAD</name>
        <dbReference type="ChEBI" id="CHEBI:57692"/>
    </ligand>
</feature>
<accession>A0A6J4S5Q9</accession>
<dbReference type="SUPFAM" id="SSF51905">
    <property type="entry name" value="FAD/NAD(P)-binding domain"/>
    <property type="match status" value="1"/>
</dbReference>
<dbReference type="InterPro" id="IPR050703">
    <property type="entry name" value="Flavin_MAO"/>
</dbReference>
<organism evidence="6">
    <name type="scientific">uncultured Solirubrobacterales bacterium</name>
    <dbReference type="NCBI Taxonomy" id="768556"/>
    <lineage>
        <taxon>Bacteria</taxon>
        <taxon>Bacillati</taxon>
        <taxon>Actinomycetota</taxon>
        <taxon>Thermoleophilia</taxon>
        <taxon>Solirubrobacterales</taxon>
        <taxon>environmental samples</taxon>
    </lineage>
</organism>
<dbReference type="InterPro" id="IPR006311">
    <property type="entry name" value="TAT_signal"/>
</dbReference>
<evidence type="ECO:0000259" key="5">
    <source>
        <dbReference type="Pfam" id="PF01593"/>
    </source>
</evidence>
<dbReference type="PRINTS" id="PR00757">
    <property type="entry name" value="AMINEOXDASEF"/>
</dbReference>
<name>A0A6J4S5Q9_9ACTN</name>
<dbReference type="GO" id="GO:0016491">
    <property type="term" value="F:oxidoreductase activity"/>
    <property type="evidence" value="ECO:0007669"/>
    <property type="project" value="UniProtKB-KW"/>
</dbReference>
<dbReference type="InterPro" id="IPR036188">
    <property type="entry name" value="FAD/NAD-bd_sf"/>
</dbReference>
<gene>
    <name evidence="6" type="ORF">AVDCRST_MAG45-703</name>
</gene>
<evidence type="ECO:0000256" key="4">
    <source>
        <dbReference type="PIRSR" id="PIRSR601613-1"/>
    </source>
</evidence>
<dbReference type="InterPro" id="IPR002937">
    <property type="entry name" value="Amino_oxidase"/>
</dbReference>
<keyword evidence="3" id="KW-0560">Oxidoreductase</keyword>
<sequence length="483" mass="52088">MSSPRSASRPRALTRRRFLAASAAAGAAAVLPGCGGSGGGGGGRVVIVGAGLAGLVAAYELERDGIEVVLLEARTRPGGRVQTARNAFYGEQSAELGGEYVDTKHRALLGYVRRLGLDRDNLRGLGGNLEGLVYAGGKARRYREVVTPEVQAEIDRFDARVGFLAAPLDARDPVARGAGLDRRSAADLIEELNLQGEARALVERRLRDDYTVAADRLSLLFLAARAKLYARTPPSGLDAFRIDGGNERLVGALIDEIDVKVDFDAPVTSIARRPDGVTVSIDGVREVKAEYCILTAPLPLVSEIDFRPALPRALAEAAAELQYGAATKTPLQYKRRFWVREGLDGDALTDLPIGTTWEASSAQAGQPGILMSYASGDEGRRLGRLPEGERLAAAAAQIERVFPEAERRIESGSTAAWADERWSRGSYAAYAPGQVQRFWRTLRRPVGDRIYLAGEHCDAYTGYMEGAVRSGRRAARVISRRAR</sequence>
<dbReference type="PANTHER" id="PTHR43563">
    <property type="entry name" value="AMINE OXIDASE"/>
    <property type="match status" value="1"/>
</dbReference>
<dbReference type="Gene3D" id="3.90.660.10">
    <property type="match status" value="1"/>
</dbReference>
<dbReference type="PANTHER" id="PTHR43563:SF1">
    <property type="entry name" value="AMINE OXIDASE [FLAVIN-CONTAINING] B"/>
    <property type="match status" value="1"/>
</dbReference>
<comment type="cofactor">
    <cofactor evidence="1">
        <name>FAD</name>
        <dbReference type="ChEBI" id="CHEBI:57692"/>
    </cofactor>
</comment>
<dbReference type="Gene3D" id="3.50.50.60">
    <property type="entry name" value="FAD/NAD(P)-binding domain"/>
    <property type="match status" value="1"/>
</dbReference>
<protein>
    <recommendedName>
        <fullName evidence="5">Amine oxidase domain-containing protein</fullName>
    </recommendedName>
</protein>
<dbReference type="InterPro" id="IPR001613">
    <property type="entry name" value="Flavin_amine_oxidase"/>
</dbReference>
<dbReference type="EMBL" id="CADCVU010000064">
    <property type="protein sequence ID" value="CAA9490256.1"/>
    <property type="molecule type" value="Genomic_DNA"/>
</dbReference>
<dbReference type="Pfam" id="PF01593">
    <property type="entry name" value="Amino_oxidase"/>
    <property type="match status" value="1"/>
</dbReference>